<dbReference type="InterPro" id="IPR033878">
    <property type="entry name" value="NfsB-like"/>
</dbReference>
<accession>A0A1G9K227</accession>
<keyword evidence="5" id="KW-0521">NADP</keyword>
<dbReference type="Gene3D" id="3.40.109.10">
    <property type="entry name" value="NADH Oxidase"/>
    <property type="match status" value="1"/>
</dbReference>
<evidence type="ECO:0000313" key="8">
    <source>
        <dbReference type="EMBL" id="SDL43454.1"/>
    </source>
</evidence>
<dbReference type="OrthoDB" id="9809288at2"/>
<keyword evidence="6" id="KW-0560">Oxidoreductase</keyword>
<dbReference type="PANTHER" id="PTHR43673:SF2">
    <property type="entry name" value="NITROREDUCTASE"/>
    <property type="match status" value="1"/>
</dbReference>
<dbReference type="AlphaFoldDB" id="A0A1G9K227"/>
<comment type="similarity">
    <text evidence="2">Belongs to the nitroreductase family.</text>
</comment>
<feature type="domain" description="Nitroreductase" evidence="7">
    <location>
        <begin position="8"/>
        <end position="185"/>
    </location>
</feature>
<keyword evidence="4" id="KW-0288">FMN</keyword>
<proteinExistence type="inferred from homology"/>
<dbReference type="Proteomes" id="UP000198901">
    <property type="component" value="Unassembled WGS sequence"/>
</dbReference>
<dbReference type="EMBL" id="FNGS01000002">
    <property type="protein sequence ID" value="SDL43454.1"/>
    <property type="molecule type" value="Genomic_DNA"/>
</dbReference>
<evidence type="ECO:0000256" key="1">
    <source>
        <dbReference type="ARBA" id="ARBA00001917"/>
    </source>
</evidence>
<comment type="cofactor">
    <cofactor evidence="1">
        <name>FMN</name>
        <dbReference type="ChEBI" id="CHEBI:58210"/>
    </cofactor>
</comment>
<dbReference type="RefSeq" id="WP_093198208.1">
    <property type="nucleotide sequence ID" value="NZ_FNGS01000002.1"/>
</dbReference>
<keyword evidence="3" id="KW-0285">Flavoprotein</keyword>
<name>A0A1G9K227_9BACT</name>
<keyword evidence="9" id="KW-1185">Reference proteome</keyword>
<evidence type="ECO:0000256" key="2">
    <source>
        <dbReference type="ARBA" id="ARBA00007118"/>
    </source>
</evidence>
<dbReference type="STRING" id="563176.SAMN04488090_0837"/>
<dbReference type="PANTHER" id="PTHR43673">
    <property type="entry name" value="NAD(P)H NITROREDUCTASE YDGI-RELATED"/>
    <property type="match status" value="1"/>
</dbReference>
<evidence type="ECO:0000313" key="9">
    <source>
        <dbReference type="Proteomes" id="UP000198901"/>
    </source>
</evidence>
<dbReference type="Pfam" id="PF00881">
    <property type="entry name" value="Nitroreductase"/>
    <property type="match status" value="1"/>
</dbReference>
<evidence type="ECO:0000259" key="7">
    <source>
        <dbReference type="Pfam" id="PF00881"/>
    </source>
</evidence>
<organism evidence="8 9">
    <name type="scientific">Siphonobacter aquaeclarae</name>
    <dbReference type="NCBI Taxonomy" id="563176"/>
    <lineage>
        <taxon>Bacteria</taxon>
        <taxon>Pseudomonadati</taxon>
        <taxon>Bacteroidota</taxon>
        <taxon>Cytophagia</taxon>
        <taxon>Cytophagales</taxon>
        <taxon>Cytophagaceae</taxon>
        <taxon>Siphonobacter</taxon>
    </lineage>
</organism>
<dbReference type="GO" id="GO:0016491">
    <property type="term" value="F:oxidoreductase activity"/>
    <property type="evidence" value="ECO:0007669"/>
    <property type="project" value="UniProtKB-KW"/>
</dbReference>
<protein>
    <submittedName>
        <fullName evidence="8">Nitroreductase</fullName>
    </submittedName>
</protein>
<gene>
    <name evidence="8" type="ORF">SAMN04488090_0837</name>
</gene>
<sequence length="213" mass="24066">MALLDDLQWRYATKKYDPTKQVPKEYVDKIVEAARLAPTSSGLQPFRVIVVTDPELKEKLVPIASGQRVVADASHVLIFAAWDRYTEERIDDVYDRTTDERGLPRGRFGSYTDKLKALYLRQEADVNFAHAARQAYIGFGLSIAQAAELKVDATPMEGFSGPELDALLDLPSKGLRSVLMLPLGYRDAENDWLHPMKKVRSPREEFVLDGDRL</sequence>
<dbReference type="SUPFAM" id="SSF55469">
    <property type="entry name" value="FMN-dependent nitroreductase-like"/>
    <property type="match status" value="1"/>
</dbReference>
<dbReference type="InterPro" id="IPR029479">
    <property type="entry name" value="Nitroreductase"/>
</dbReference>
<dbReference type="InterPro" id="IPR000415">
    <property type="entry name" value="Nitroreductase-like"/>
</dbReference>
<evidence type="ECO:0000256" key="4">
    <source>
        <dbReference type="ARBA" id="ARBA00022643"/>
    </source>
</evidence>
<dbReference type="CDD" id="cd02149">
    <property type="entry name" value="NfsB-like"/>
    <property type="match status" value="1"/>
</dbReference>
<reference evidence="8 9" key="1">
    <citation type="submission" date="2016-10" db="EMBL/GenBank/DDBJ databases">
        <authorList>
            <person name="de Groot N.N."/>
        </authorList>
    </citation>
    <scope>NUCLEOTIDE SEQUENCE [LARGE SCALE GENOMIC DNA]</scope>
    <source>
        <strain evidence="8 9">DSM 21668</strain>
    </source>
</reference>
<evidence type="ECO:0000256" key="5">
    <source>
        <dbReference type="ARBA" id="ARBA00022857"/>
    </source>
</evidence>
<evidence type="ECO:0000256" key="3">
    <source>
        <dbReference type="ARBA" id="ARBA00022630"/>
    </source>
</evidence>
<evidence type="ECO:0000256" key="6">
    <source>
        <dbReference type="ARBA" id="ARBA00023002"/>
    </source>
</evidence>